<dbReference type="AlphaFoldDB" id="A0A8H6YN22"/>
<name>A0A8H6YN22_9AGAR</name>
<dbReference type="Pfam" id="PF04082">
    <property type="entry name" value="Fungal_trans"/>
    <property type="match status" value="1"/>
</dbReference>
<dbReference type="SMART" id="SM00906">
    <property type="entry name" value="Fungal_trans"/>
    <property type="match status" value="1"/>
</dbReference>
<evidence type="ECO:0000256" key="5">
    <source>
        <dbReference type="SAM" id="MobiDB-lite"/>
    </source>
</evidence>
<feature type="region of interest" description="Disordered" evidence="5">
    <location>
        <begin position="46"/>
        <end position="85"/>
    </location>
</feature>
<feature type="compositionally biased region" description="Basic and acidic residues" evidence="5">
    <location>
        <begin position="558"/>
        <end position="569"/>
    </location>
</feature>
<evidence type="ECO:0000313" key="7">
    <source>
        <dbReference type="EMBL" id="KAF7361696.1"/>
    </source>
</evidence>
<proteinExistence type="predicted"/>
<keyword evidence="4" id="KW-0539">Nucleus</keyword>
<evidence type="ECO:0000259" key="6">
    <source>
        <dbReference type="SMART" id="SM00906"/>
    </source>
</evidence>
<dbReference type="GO" id="GO:0005634">
    <property type="term" value="C:nucleus"/>
    <property type="evidence" value="ECO:0007669"/>
    <property type="project" value="UniProtKB-SubCell"/>
</dbReference>
<dbReference type="InterPro" id="IPR036864">
    <property type="entry name" value="Zn2-C6_fun-type_DNA-bd_sf"/>
</dbReference>
<keyword evidence="8" id="KW-1185">Reference proteome</keyword>
<dbReference type="Gene3D" id="4.10.240.10">
    <property type="entry name" value="Zn(2)-C6 fungal-type DNA-binding domain"/>
    <property type="match status" value="1"/>
</dbReference>
<organism evidence="7 8">
    <name type="scientific">Mycena venus</name>
    <dbReference type="NCBI Taxonomy" id="2733690"/>
    <lineage>
        <taxon>Eukaryota</taxon>
        <taxon>Fungi</taxon>
        <taxon>Dikarya</taxon>
        <taxon>Basidiomycota</taxon>
        <taxon>Agaricomycotina</taxon>
        <taxon>Agaricomycetes</taxon>
        <taxon>Agaricomycetidae</taxon>
        <taxon>Agaricales</taxon>
        <taxon>Marasmiineae</taxon>
        <taxon>Mycenaceae</taxon>
        <taxon>Mycena</taxon>
    </lineage>
</organism>
<comment type="caution">
    <text evidence="7">The sequence shown here is derived from an EMBL/GenBank/DDBJ whole genome shotgun (WGS) entry which is preliminary data.</text>
</comment>
<keyword evidence="3" id="KW-0238">DNA-binding</keyword>
<dbReference type="InterPro" id="IPR050987">
    <property type="entry name" value="AtrR-like"/>
</dbReference>
<reference evidence="7" key="1">
    <citation type="submission" date="2020-05" db="EMBL/GenBank/DDBJ databases">
        <title>Mycena genomes resolve the evolution of fungal bioluminescence.</title>
        <authorList>
            <person name="Tsai I.J."/>
        </authorList>
    </citation>
    <scope>NUCLEOTIDE SEQUENCE</scope>
    <source>
        <strain evidence="7">CCC161011</strain>
    </source>
</reference>
<protein>
    <submittedName>
        <fullName evidence="7">Zn(2)-C6 fungal-type domain-containing protein</fullName>
    </submittedName>
</protein>
<dbReference type="CDD" id="cd12148">
    <property type="entry name" value="fungal_TF_MHR"/>
    <property type="match status" value="1"/>
</dbReference>
<dbReference type="InterPro" id="IPR007219">
    <property type="entry name" value="XnlR_reg_dom"/>
</dbReference>
<evidence type="ECO:0000256" key="2">
    <source>
        <dbReference type="ARBA" id="ARBA00022723"/>
    </source>
</evidence>
<dbReference type="GO" id="GO:0006351">
    <property type="term" value="P:DNA-templated transcription"/>
    <property type="evidence" value="ECO:0007669"/>
    <property type="project" value="InterPro"/>
</dbReference>
<dbReference type="Proteomes" id="UP000620124">
    <property type="component" value="Unassembled WGS sequence"/>
</dbReference>
<evidence type="ECO:0000313" key="8">
    <source>
        <dbReference type="Proteomes" id="UP000620124"/>
    </source>
</evidence>
<feature type="domain" description="Xylanolytic transcriptional activator regulatory" evidence="6">
    <location>
        <begin position="259"/>
        <end position="332"/>
    </location>
</feature>
<feature type="compositionally biased region" description="Low complexity" evidence="5">
    <location>
        <begin position="53"/>
        <end position="74"/>
    </location>
</feature>
<evidence type="ECO:0000256" key="3">
    <source>
        <dbReference type="ARBA" id="ARBA00023125"/>
    </source>
</evidence>
<dbReference type="GO" id="GO:0003677">
    <property type="term" value="F:DNA binding"/>
    <property type="evidence" value="ECO:0007669"/>
    <property type="project" value="UniProtKB-KW"/>
</dbReference>
<feature type="region of interest" description="Disordered" evidence="5">
    <location>
        <begin position="551"/>
        <end position="573"/>
    </location>
</feature>
<accession>A0A8H6YN22</accession>
<dbReference type="GO" id="GO:0000981">
    <property type="term" value="F:DNA-binding transcription factor activity, RNA polymerase II-specific"/>
    <property type="evidence" value="ECO:0007669"/>
    <property type="project" value="InterPro"/>
</dbReference>
<evidence type="ECO:0000256" key="1">
    <source>
        <dbReference type="ARBA" id="ARBA00004123"/>
    </source>
</evidence>
<dbReference type="GO" id="GO:0008270">
    <property type="term" value="F:zinc ion binding"/>
    <property type="evidence" value="ECO:0007669"/>
    <property type="project" value="InterPro"/>
</dbReference>
<keyword evidence="2" id="KW-0479">Metal-binding</keyword>
<sequence>MPDGHCTNCQSFNAVCTHTEPTRKRGPKNKHVEELKQQLTVLEARLRTVQPESATTSTSPSTSVIKYPAPADASPSPPSLPEEDLSHDELAERFRQFELGSLKHRFFGSSSGFMLMKNAISVKEDFLGRPLVPQFRRPEFWNIRPWEEPRRHETPHYVFPSEDLMKSLVALRSIAEGLHLTDNRFGALVLAVLAVASRYSDDPRVFVPGSNSTLSSGWIFFDQVQVIRKSLFDEPSIYEVQLYCLVTLFTLGTSSPQASWLYLGLGVRFIQERGEHRRKREGHKFSAEDELWKRAFWCLLSLDRTVCSFLGRPSAIHVEDYDVELPLEVDDEYWEHPDPEKAFKQPPGKPSLMTFFVCHIRLCEILGSTLRRLYASNKSRILMGLVGSDWEQRAVSELDSAMNEFLGGLPDHLRWDPNRTGVFFDQSAVLHAMYYNLQITIHRPYIHKPTILSFPSLAICTSAARSSIHVVDVWLTRLQRIALPYVQTGAFVAGVVLLLNLFGVKRAGLPIDISKELAHVSTSMRILKFQESRWQSAGRLWELLQELQSWDGPPPDKYPPKKPENKSAKETPALGPDYDFVAIDMCPMKRQAMIEEAEALAAQTSIFTEERAETSQPLDAMYAPIGDELSPNSMQPQSQFPPPTMDLWSDLVPSNDPITAQQAGMSIEQLLAATADYDNATGLAKSVDQWSGTTGLANMMVDDALMSMWGSAPSSFGNLADWDAYIESKNGPGFNWSTHYDPQLTPSAPIPPRQ</sequence>
<gene>
    <name evidence="7" type="ORF">MVEN_00513100</name>
</gene>
<evidence type="ECO:0000256" key="4">
    <source>
        <dbReference type="ARBA" id="ARBA00023242"/>
    </source>
</evidence>
<comment type="subcellular location">
    <subcellularLocation>
        <location evidence="1">Nucleus</location>
    </subcellularLocation>
</comment>
<dbReference type="PANTHER" id="PTHR46910:SF3">
    <property type="entry name" value="HALOTOLERANCE PROTEIN 9-RELATED"/>
    <property type="match status" value="1"/>
</dbReference>
<dbReference type="OrthoDB" id="4456959at2759"/>
<dbReference type="EMBL" id="JACAZI010000004">
    <property type="protein sequence ID" value="KAF7361696.1"/>
    <property type="molecule type" value="Genomic_DNA"/>
</dbReference>
<dbReference type="PANTHER" id="PTHR46910">
    <property type="entry name" value="TRANSCRIPTION FACTOR PDR1"/>
    <property type="match status" value="1"/>
</dbReference>